<dbReference type="Proteomes" id="UP001278766">
    <property type="component" value="Unassembled WGS sequence"/>
</dbReference>
<keyword evidence="7" id="KW-0175">Coiled coil</keyword>
<dbReference type="GO" id="GO:0000974">
    <property type="term" value="C:Prp19 complex"/>
    <property type="evidence" value="ECO:0007669"/>
    <property type="project" value="TreeGrafter"/>
</dbReference>
<organism evidence="8 9">
    <name type="scientific">Chaetomium fimeti</name>
    <dbReference type="NCBI Taxonomy" id="1854472"/>
    <lineage>
        <taxon>Eukaryota</taxon>
        <taxon>Fungi</taxon>
        <taxon>Dikarya</taxon>
        <taxon>Ascomycota</taxon>
        <taxon>Pezizomycotina</taxon>
        <taxon>Sordariomycetes</taxon>
        <taxon>Sordariomycetidae</taxon>
        <taxon>Sordariales</taxon>
        <taxon>Chaetomiaceae</taxon>
        <taxon>Chaetomium</taxon>
    </lineage>
</organism>
<keyword evidence="3" id="KW-0507">mRNA processing</keyword>
<dbReference type="Pfam" id="PF05700">
    <property type="entry name" value="BCAS2"/>
    <property type="match status" value="1"/>
</dbReference>
<evidence type="ECO:0000313" key="9">
    <source>
        <dbReference type="Proteomes" id="UP001278766"/>
    </source>
</evidence>
<keyword evidence="5" id="KW-0508">mRNA splicing</keyword>
<comment type="caution">
    <text evidence="8">The sequence shown here is derived from an EMBL/GenBank/DDBJ whole genome shotgun (WGS) entry which is preliminary data.</text>
</comment>
<dbReference type="GeneID" id="87844818"/>
<evidence type="ECO:0000256" key="6">
    <source>
        <dbReference type="ARBA" id="ARBA00023242"/>
    </source>
</evidence>
<evidence type="ECO:0000256" key="4">
    <source>
        <dbReference type="ARBA" id="ARBA00022728"/>
    </source>
</evidence>
<dbReference type="RefSeq" id="XP_062664767.1">
    <property type="nucleotide sequence ID" value="XM_062807870.1"/>
</dbReference>
<dbReference type="PANTHER" id="PTHR13296:SF0">
    <property type="entry name" value="PRE-MRNA-SPLICING FACTOR SPF27"/>
    <property type="match status" value="1"/>
</dbReference>
<evidence type="ECO:0000256" key="2">
    <source>
        <dbReference type="ARBA" id="ARBA00010788"/>
    </source>
</evidence>
<dbReference type="PANTHER" id="PTHR13296">
    <property type="entry name" value="BCAS2 PROTEIN"/>
    <property type="match status" value="1"/>
</dbReference>
<dbReference type="GO" id="GO:0071011">
    <property type="term" value="C:precatalytic spliceosome"/>
    <property type="evidence" value="ECO:0007669"/>
    <property type="project" value="TreeGrafter"/>
</dbReference>
<evidence type="ECO:0000256" key="5">
    <source>
        <dbReference type="ARBA" id="ARBA00023187"/>
    </source>
</evidence>
<reference evidence="8" key="1">
    <citation type="journal article" date="2023" name="Mol. Phylogenet. Evol.">
        <title>Genome-scale phylogeny and comparative genomics of the fungal order Sordariales.</title>
        <authorList>
            <person name="Hensen N."/>
            <person name="Bonometti L."/>
            <person name="Westerberg I."/>
            <person name="Brannstrom I.O."/>
            <person name="Guillou S."/>
            <person name="Cros-Aarteil S."/>
            <person name="Calhoun S."/>
            <person name="Haridas S."/>
            <person name="Kuo A."/>
            <person name="Mondo S."/>
            <person name="Pangilinan J."/>
            <person name="Riley R."/>
            <person name="LaButti K."/>
            <person name="Andreopoulos B."/>
            <person name="Lipzen A."/>
            <person name="Chen C."/>
            <person name="Yan M."/>
            <person name="Daum C."/>
            <person name="Ng V."/>
            <person name="Clum A."/>
            <person name="Steindorff A."/>
            <person name="Ohm R.A."/>
            <person name="Martin F."/>
            <person name="Silar P."/>
            <person name="Natvig D.O."/>
            <person name="Lalanne C."/>
            <person name="Gautier V."/>
            <person name="Ament-Velasquez S.L."/>
            <person name="Kruys A."/>
            <person name="Hutchinson M.I."/>
            <person name="Powell A.J."/>
            <person name="Barry K."/>
            <person name="Miller A.N."/>
            <person name="Grigoriev I.V."/>
            <person name="Debuchy R."/>
            <person name="Gladieux P."/>
            <person name="Hiltunen Thoren M."/>
            <person name="Johannesson H."/>
        </authorList>
    </citation>
    <scope>NUCLEOTIDE SEQUENCE</scope>
    <source>
        <strain evidence="8">CBS 168.71</strain>
    </source>
</reference>
<dbReference type="InterPro" id="IPR008409">
    <property type="entry name" value="SPF27"/>
</dbReference>
<keyword evidence="6" id="KW-0539">Nucleus</keyword>
<name>A0AAE0HR88_9PEZI</name>
<dbReference type="EMBL" id="JAUEPN010000001">
    <property type="protein sequence ID" value="KAK3301253.1"/>
    <property type="molecule type" value="Genomic_DNA"/>
</dbReference>
<evidence type="ECO:0000256" key="7">
    <source>
        <dbReference type="SAM" id="Coils"/>
    </source>
</evidence>
<evidence type="ECO:0000256" key="1">
    <source>
        <dbReference type="ARBA" id="ARBA00004123"/>
    </source>
</evidence>
<keyword evidence="9" id="KW-1185">Reference proteome</keyword>
<accession>A0AAE0HR88</accession>
<dbReference type="GO" id="GO:0006397">
    <property type="term" value="P:mRNA processing"/>
    <property type="evidence" value="ECO:0007669"/>
    <property type="project" value="UniProtKB-KW"/>
</dbReference>
<evidence type="ECO:0000313" key="8">
    <source>
        <dbReference type="EMBL" id="KAK3301253.1"/>
    </source>
</evidence>
<evidence type="ECO:0000256" key="3">
    <source>
        <dbReference type="ARBA" id="ARBA00022664"/>
    </source>
</evidence>
<comment type="similarity">
    <text evidence="2">Belongs to the SPF27 family.</text>
</comment>
<gene>
    <name evidence="8" type="ORF">B0H64DRAFT_471204</name>
</gene>
<comment type="subcellular location">
    <subcellularLocation>
        <location evidence="1">Nucleus</location>
    </subcellularLocation>
</comment>
<feature type="coiled-coil region" evidence="7">
    <location>
        <begin position="147"/>
        <end position="181"/>
    </location>
</feature>
<dbReference type="GO" id="GO:0071013">
    <property type="term" value="C:catalytic step 2 spliceosome"/>
    <property type="evidence" value="ECO:0007669"/>
    <property type="project" value="TreeGrafter"/>
</dbReference>
<reference evidence="8" key="2">
    <citation type="submission" date="2023-06" db="EMBL/GenBank/DDBJ databases">
        <authorList>
            <consortium name="Lawrence Berkeley National Laboratory"/>
            <person name="Haridas S."/>
            <person name="Hensen N."/>
            <person name="Bonometti L."/>
            <person name="Westerberg I."/>
            <person name="Brannstrom I.O."/>
            <person name="Guillou S."/>
            <person name="Cros-Aarteil S."/>
            <person name="Calhoun S."/>
            <person name="Kuo A."/>
            <person name="Mondo S."/>
            <person name="Pangilinan J."/>
            <person name="Riley R."/>
            <person name="Labutti K."/>
            <person name="Andreopoulos B."/>
            <person name="Lipzen A."/>
            <person name="Chen C."/>
            <person name="Yanf M."/>
            <person name="Daum C."/>
            <person name="Ng V."/>
            <person name="Clum A."/>
            <person name="Steindorff A."/>
            <person name="Ohm R."/>
            <person name="Martin F."/>
            <person name="Silar P."/>
            <person name="Natvig D."/>
            <person name="Lalanne C."/>
            <person name="Gautier V."/>
            <person name="Ament-Velasquez S.L."/>
            <person name="Kruys A."/>
            <person name="Hutchinson M.I."/>
            <person name="Powell A.J."/>
            <person name="Barry K."/>
            <person name="Miller A.N."/>
            <person name="Grigoriev I.V."/>
            <person name="Debuchy R."/>
            <person name="Gladieux P."/>
            <person name="Thoren M.H."/>
            <person name="Johannesson H."/>
        </authorList>
    </citation>
    <scope>NUCLEOTIDE SEQUENCE</scope>
    <source>
        <strain evidence="8">CBS 168.71</strain>
    </source>
</reference>
<dbReference type="GO" id="GO:0008380">
    <property type="term" value="P:RNA splicing"/>
    <property type="evidence" value="ECO:0007669"/>
    <property type="project" value="UniProtKB-KW"/>
</dbReference>
<proteinExistence type="inferred from homology"/>
<protein>
    <submittedName>
        <fullName evidence="8">Pre-mRNA-splicing factor SPF27</fullName>
    </submittedName>
</protein>
<sequence>MPITIVHESLPYVDPEPTAAERAAAEALIAHERTLEPDDPHHIHLPPAPTPTAFLTPLLTAELTRIASTNPEGTPSKAKLAALDLARYEAPDPPSPTTLSALPPSEARAQLQDLLSRAYASHGYVASRRAHLALLEAYGKNAWLVGNAGLEAEVRAAEAELSAARREVDATTLRRRQAQDAVAGEMASLEEAWKRGVGRVLETEAAVEGLRREGLGLRRLLAEGV</sequence>
<dbReference type="AlphaFoldDB" id="A0AAE0HR88"/>
<keyword evidence="4" id="KW-0747">Spliceosome</keyword>